<name>A0A1Y3PL23_9BACI</name>
<accession>A0A1Y3PL23</accession>
<dbReference type="EMBL" id="LZRT01000085">
    <property type="protein sequence ID" value="OUM86857.1"/>
    <property type="molecule type" value="Genomic_DNA"/>
</dbReference>
<dbReference type="GO" id="GO:0000270">
    <property type="term" value="P:peptidoglycan metabolic process"/>
    <property type="evidence" value="ECO:0007669"/>
    <property type="project" value="InterPro"/>
</dbReference>
<evidence type="ECO:0000259" key="2">
    <source>
        <dbReference type="Pfam" id="PF01464"/>
    </source>
</evidence>
<protein>
    <recommendedName>
        <fullName evidence="2">Transglycosylase SLT domain-containing protein</fullName>
    </recommendedName>
</protein>
<dbReference type="Gene3D" id="1.10.530.10">
    <property type="match status" value="1"/>
</dbReference>
<evidence type="ECO:0000313" key="4">
    <source>
        <dbReference type="Proteomes" id="UP000196475"/>
    </source>
</evidence>
<gene>
    <name evidence="3" type="ORF">BAA01_15630</name>
</gene>
<dbReference type="SUPFAM" id="SSF53955">
    <property type="entry name" value="Lysozyme-like"/>
    <property type="match status" value="1"/>
</dbReference>
<dbReference type="PROSITE" id="PS00922">
    <property type="entry name" value="TRANSGLYCOSYLASE"/>
    <property type="match status" value="1"/>
</dbReference>
<dbReference type="CDD" id="cd00254">
    <property type="entry name" value="LT-like"/>
    <property type="match status" value="1"/>
</dbReference>
<evidence type="ECO:0000256" key="1">
    <source>
        <dbReference type="ARBA" id="ARBA00007734"/>
    </source>
</evidence>
<dbReference type="InterPro" id="IPR008258">
    <property type="entry name" value="Transglycosylase_SLT_dom_1"/>
</dbReference>
<dbReference type="InterPro" id="IPR000189">
    <property type="entry name" value="Transglyc_AS"/>
</dbReference>
<dbReference type="AlphaFoldDB" id="A0A1Y3PL23"/>
<organism evidence="3 4">
    <name type="scientific">Bacillus thermozeamaize</name>
    <dbReference type="NCBI Taxonomy" id="230954"/>
    <lineage>
        <taxon>Bacteria</taxon>
        <taxon>Bacillati</taxon>
        <taxon>Bacillota</taxon>
        <taxon>Bacilli</taxon>
        <taxon>Bacillales</taxon>
        <taxon>Bacillaceae</taxon>
        <taxon>Bacillus</taxon>
    </lineage>
</organism>
<comment type="similarity">
    <text evidence="1">Belongs to the transglycosylase Slt family.</text>
</comment>
<dbReference type="InterPro" id="IPR023346">
    <property type="entry name" value="Lysozyme-like_dom_sf"/>
</dbReference>
<proteinExistence type="inferred from homology"/>
<dbReference type="GO" id="GO:0008933">
    <property type="term" value="F:peptidoglycan lytic transglycosylase activity"/>
    <property type="evidence" value="ECO:0007669"/>
    <property type="project" value="InterPro"/>
</dbReference>
<dbReference type="PANTHER" id="PTHR37423">
    <property type="entry name" value="SOLUBLE LYTIC MUREIN TRANSGLYCOSYLASE-RELATED"/>
    <property type="match status" value="1"/>
</dbReference>
<dbReference type="GO" id="GO:0016020">
    <property type="term" value="C:membrane"/>
    <property type="evidence" value="ECO:0007669"/>
    <property type="project" value="InterPro"/>
</dbReference>
<dbReference type="Proteomes" id="UP000196475">
    <property type="component" value="Unassembled WGS sequence"/>
</dbReference>
<reference evidence="4" key="1">
    <citation type="submission" date="2016-06" db="EMBL/GenBank/DDBJ databases">
        <authorList>
            <person name="Nascimento L."/>
            <person name="Pereira R.V."/>
            <person name="Martins L.F."/>
            <person name="Quaggio R.B."/>
            <person name="Silva A.M."/>
            <person name="Setubal J.C."/>
        </authorList>
    </citation>
    <scope>NUCLEOTIDE SEQUENCE [LARGE SCALE GENOMIC DNA]</scope>
</reference>
<dbReference type="PANTHER" id="PTHR37423:SF2">
    <property type="entry name" value="MEMBRANE-BOUND LYTIC MUREIN TRANSGLYCOSYLASE C"/>
    <property type="match status" value="1"/>
</dbReference>
<sequence>MESLNRLEGWFSPVSMLQSGALTATSMYNLAQFKQLLMKQLAAQLVEAQDIDMVQNSGNASAPVSGLSAADWLGMRRLLENAAASADPGKDVPAPSAFSGIIAAASKRYGVPARLIEAVIRQESGFNPWAVSPAGAQGLMQLMPKTAASLGVTNPFDPVQNIDAGTRYLRQLLDRYGGNVRLALAAYNAGMGNVDRYGGIPPFRETQQYVDRIMRMLGA</sequence>
<evidence type="ECO:0000313" key="3">
    <source>
        <dbReference type="EMBL" id="OUM86857.1"/>
    </source>
</evidence>
<feature type="domain" description="Transglycosylase SLT" evidence="2">
    <location>
        <begin position="102"/>
        <end position="208"/>
    </location>
</feature>
<comment type="caution">
    <text evidence="3">The sequence shown here is derived from an EMBL/GenBank/DDBJ whole genome shotgun (WGS) entry which is preliminary data.</text>
</comment>
<dbReference type="Pfam" id="PF01464">
    <property type="entry name" value="SLT"/>
    <property type="match status" value="1"/>
</dbReference>